<keyword evidence="5 9" id="KW-0169">Cobalamin biosynthesis</keyword>
<keyword evidence="11" id="KW-1185">Reference proteome</keyword>
<dbReference type="RefSeq" id="WP_382172832.1">
    <property type="nucleotide sequence ID" value="NZ_JBHRXX010000002.1"/>
</dbReference>
<evidence type="ECO:0000256" key="9">
    <source>
        <dbReference type="HAMAP-Rule" id="MF_00024"/>
    </source>
</evidence>
<evidence type="ECO:0000256" key="2">
    <source>
        <dbReference type="ARBA" id="ARBA00004953"/>
    </source>
</evidence>
<dbReference type="PANTHER" id="PTHR34308">
    <property type="entry name" value="COBALAMIN BIOSYNTHESIS PROTEIN CBIB"/>
    <property type="match status" value="1"/>
</dbReference>
<evidence type="ECO:0000313" key="11">
    <source>
        <dbReference type="Proteomes" id="UP001595729"/>
    </source>
</evidence>
<proteinExistence type="inferred from homology"/>
<dbReference type="NCBIfam" id="TIGR00380">
    <property type="entry name" value="cobal_cbiB"/>
    <property type="match status" value="1"/>
</dbReference>
<evidence type="ECO:0000256" key="6">
    <source>
        <dbReference type="ARBA" id="ARBA00022692"/>
    </source>
</evidence>
<feature type="transmembrane region" description="Helical" evidence="9">
    <location>
        <begin position="63"/>
        <end position="85"/>
    </location>
</feature>
<comment type="function">
    <text evidence="9">Converts cobyric acid to cobinamide by the addition of aminopropanol on the F carboxylic group.</text>
</comment>
<dbReference type="Pfam" id="PF03186">
    <property type="entry name" value="CobD_Cbib"/>
    <property type="match status" value="1"/>
</dbReference>
<dbReference type="HAMAP" id="MF_00024">
    <property type="entry name" value="CobD_CbiB"/>
    <property type="match status" value="1"/>
</dbReference>
<evidence type="ECO:0000256" key="7">
    <source>
        <dbReference type="ARBA" id="ARBA00022989"/>
    </source>
</evidence>
<comment type="subcellular location">
    <subcellularLocation>
        <location evidence="1 9">Cell membrane</location>
        <topology evidence="1 9">Multi-pass membrane protein</topology>
    </subcellularLocation>
</comment>
<evidence type="ECO:0000256" key="4">
    <source>
        <dbReference type="ARBA" id="ARBA00022475"/>
    </source>
</evidence>
<evidence type="ECO:0000256" key="1">
    <source>
        <dbReference type="ARBA" id="ARBA00004651"/>
    </source>
</evidence>
<keyword evidence="4 9" id="KW-1003">Cell membrane</keyword>
<evidence type="ECO:0000256" key="8">
    <source>
        <dbReference type="ARBA" id="ARBA00023136"/>
    </source>
</evidence>
<sequence length="321" mass="33308">MAQFPPDAAVQAGAVLVALGLDVLFGEPPAKLHPVVAMGHYLGAVGRRVSRAAGTVPRPGTEFCLGALGWCAGAALVAALAFAAGWTMEDLHPLAQIALLGVLLKPMLSWRMLRDEVRAVEAALAESLAAGRQRVGWLVSRDVSALSETQVREAAVSTLAENLNDSVVAPLFWFAVAGLPGAALYRFANTADAMWGYMGERAGRDWTWAGKWAARVDDALSWLPARLTALLIALLSAGRGWSTVVANAGLTPSPNGGWPMGALAVGLGIRLGKPGVYELNSPGRAPLAADTAMALRRCAQVVALLALIAGGALLLSLGARP</sequence>
<gene>
    <name evidence="10" type="primary">cbiB</name>
    <name evidence="9" type="synonym">cobD</name>
    <name evidence="10" type="ORF">ACFOPI_08230</name>
</gene>
<dbReference type="EMBL" id="JBHRXX010000002">
    <property type="protein sequence ID" value="MFC3683576.1"/>
    <property type="molecule type" value="Genomic_DNA"/>
</dbReference>
<evidence type="ECO:0000313" key="10">
    <source>
        <dbReference type="EMBL" id="MFC3683576.1"/>
    </source>
</evidence>
<protein>
    <recommendedName>
        <fullName evidence="9">Cobalamin biosynthesis protein CobD</fullName>
    </recommendedName>
</protein>
<dbReference type="PANTHER" id="PTHR34308:SF1">
    <property type="entry name" value="COBALAMIN BIOSYNTHESIS PROTEIN CBIB"/>
    <property type="match status" value="1"/>
</dbReference>
<accession>A0ABV7W1A6</accession>
<dbReference type="Proteomes" id="UP001595729">
    <property type="component" value="Unassembled WGS sequence"/>
</dbReference>
<dbReference type="InterPro" id="IPR004485">
    <property type="entry name" value="Cobalamin_biosynth_CobD/CbiB"/>
</dbReference>
<comment type="similarity">
    <text evidence="3 9">Belongs to the CobD/CbiB family.</text>
</comment>
<reference evidence="11" key="1">
    <citation type="journal article" date="2019" name="Int. J. Syst. Evol. Microbiol.">
        <title>The Global Catalogue of Microorganisms (GCM) 10K type strain sequencing project: providing services to taxonomists for standard genome sequencing and annotation.</title>
        <authorList>
            <consortium name="The Broad Institute Genomics Platform"/>
            <consortium name="The Broad Institute Genome Sequencing Center for Infectious Disease"/>
            <person name="Wu L."/>
            <person name="Ma J."/>
        </authorList>
    </citation>
    <scope>NUCLEOTIDE SEQUENCE [LARGE SCALE GENOMIC DNA]</scope>
    <source>
        <strain evidence="11">KCTC 42501</strain>
    </source>
</reference>
<feature type="transmembrane region" description="Helical" evidence="9">
    <location>
        <begin position="301"/>
        <end position="319"/>
    </location>
</feature>
<evidence type="ECO:0000256" key="3">
    <source>
        <dbReference type="ARBA" id="ARBA00006263"/>
    </source>
</evidence>
<comment type="caution">
    <text evidence="9">Lacks conserved residue(s) required for the propagation of feature annotation.</text>
</comment>
<comment type="pathway">
    <text evidence="2 9">Cofactor biosynthesis; adenosylcobalamin biosynthesis.</text>
</comment>
<keyword evidence="6 9" id="KW-0812">Transmembrane</keyword>
<comment type="caution">
    <text evidence="10">The sequence shown here is derived from an EMBL/GenBank/DDBJ whole genome shotgun (WGS) entry which is preliminary data.</text>
</comment>
<keyword evidence="7 9" id="KW-1133">Transmembrane helix</keyword>
<keyword evidence="8 9" id="KW-0472">Membrane</keyword>
<name>A0ABV7W1A6_9BURK</name>
<evidence type="ECO:0000256" key="5">
    <source>
        <dbReference type="ARBA" id="ARBA00022573"/>
    </source>
</evidence>
<organism evidence="10 11">
    <name type="scientific">Hydrogenophaga luteola</name>
    <dbReference type="NCBI Taxonomy" id="1591122"/>
    <lineage>
        <taxon>Bacteria</taxon>
        <taxon>Pseudomonadati</taxon>
        <taxon>Pseudomonadota</taxon>
        <taxon>Betaproteobacteria</taxon>
        <taxon>Burkholderiales</taxon>
        <taxon>Comamonadaceae</taxon>
        <taxon>Hydrogenophaga</taxon>
    </lineage>
</organism>